<protein>
    <recommendedName>
        <fullName evidence="3">Reverse transcriptase domain-containing protein</fullName>
    </recommendedName>
</protein>
<proteinExistence type="predicted"/>
<dbReference type="HOGENOM" id="CLU_1663968_0_0_1"/>
<dbReference type="AlphaFoldDB" id="A0A0D3KSM5"/>
<dbReference type="Proteomes" id="UP000013827">
    <property type="component" value="Unassembled WGS sequence"/>
</dbReference>
<name>A0A0D3KSM5_EMIH1</name>
<evidence type="ECO:0000313" key="1">
    <source>
        <dbReference type="EnsemblProtists" id="EOD38760"/>
    </source>
</evidence>
<organism evidence="1 2">
    <name type="scientific">Emiliania huxleyi (strain CCMP1516)</name>
    <dbReference type="NCBI Taxonomy" id="280463"/>
    <lineage>
        <taxon>Eukaryota</taxon>
        <taxon>Haptista</taxon>
        <taxon>Haptophyta</taxon>
        <taxon>Prymnesiophyceae</taxon>
        <taxon>Isochrysidales</taxon>
        <taxon>Noelaerhabdaceae</taxon>
        <taxon>Emiliania</taxon>
    </lineage>
</organism>
<reference evidence="2" key="1">
    <citation type="journal article" date="2013" name="Nature">
        <title>Pan genome of the phytoplankton Emiliania underpins its global distribution.</title>
        <authorList>
            <person name="Read B.A."/>
            <person name="Kegel J."/>
            <person name="Klute M.J."/>
            <person name="Kuo A."/>
            <person name="Lefebvre S.C."/>
            <person name="Maumus F."/>
            <person name="Mayer C."/>
            <person name="Miller J."/>
            <person name="Monier A."/>
            <person name="Salamov A."/>
            <person name="Young J."/>
            <person name="Aguilar M."/>
            <person name="Claverie J.M."/>
            <person name="Frickenhaus S."/>
            <person name="Gonzalez K."/>
            <person name="Herman E.K."/>
            <person name="Lin Y.C."/>
            <person name="Napier J."/>
            <person name="Ogata H."/>
            <person name="Sarno A.F."/>
            <person name="Shmutz J."/>
            <person name="Schroeder D."/>
            <person name="de Vargas C."/>
            <person name="Verret F."/>
            <person name="von Dassow P."/>
            <person name="Valentin K."/>
            <person name="Van de Peer Y."/>
            <person name="Wheeler G."/>
            <person name="Dacks J.B."/>
            <person name="Delwiche C.F."/>
            <person name="Dyhrman S.T."/>
            <person name="Glockner G."/>
            <person name="John U."/>
            <person name="Richards T."/>
            <person name="Worden A.Z."/>
            <person name="Zhang X."/>
            <person name="Grigoriev I.V."/>
            <person name="Allen A.E."/>
            <person name="Bidle K."/>
            <person name="Borodovsky M."/>
            <person name="Bowler C."/>
            <person name="Brownlee C."/>
            <person name="Cock J.M."/>
            <person name="Elias M."/>
            <person name="Gladyshev V.N."/>
            <person name="Groth M."/>
            <person name="Guda C."/>
            <person name="Hadaegh A."/>
            <person name="Iglesias-Rodriguez M.D."/>
            <person name="Jenkins J."/>
            <person name="Jones B.M."/>
            <person name="Lawson T."/>
            <person name="Leese F."/>
            <person name="Lindquist E."/>
            <person name="Lobanov A."/>
            <person name="Lomsadze A."/>
            <person name="Malik S.B."/>
            <person name="Marsh M.E."/>
            <person name="Mackinder L."/>
            <person name="Mock T."/>
            <person name="Mueller-Roeber B."/>
            <person name="Pagarete A."/>
            <person name="Parker M."/>
            <person name="Probert I."/>
            <person name="Quesneville H."/>
            <person name="Raines C."/>
            <person name="Rensing S.A."/>
            <person name="Riano-Pachon D.M."/>
            <person name="Richier S."/>
            <person name="Rokitta S."/>
            <person name="Shiraiwa Y."/>
            <person name="Soanes D.M."/>
            <person name="van der Giezen M."/>
            <person name="Wahlund T.M."/>
            <person name="Williams B."/>
            <person name="Wilson W."/>
            <person name="Wolfe G."/>
            <person name="Wurch L.L."/>
        </authorList>
    </citation>
    <scope>NUCLEOTIDE SEQUENCE</scope>
</reference>
<reference evidence="1" key="2">
    <citation type="submission" date="2024-10" db="UniProtKB">
        <authorList>
            <consortium name="EnsemblProtists"/>
        </authorList>
    </citation>
    <scope>IDENTIFICATION</scope>
</reference>
<dbReference type="EnsemblProtists" id="EOD38760">
    <property type="protein sequence ID" value="EOD38760"/>
    <property type="gene ID" value="EMIHUDRAFT_224164"/>
</dbReference>
<accession>A0A0D3KSM5</accession>
<dbReference type="PaxDb" id="2903-EOD38760"/>
<dbReference type="KEGG" id="ehx:EMIHUDRAFT_224164"/>
<dbReference type="GeneID" id="17284030"/>
<evidence type="ECO:0000313" key="2">
    <source>
        <dbReference type="Proteomes" id="UP000013827"/>
    </source>
</evidence>
<evidence type="ECO:0008006" key="3">
    <source>
        <dbReference type="Google" id="ProtNLM"/>
    </source>
</evidence>
<keyword evidence="2" id="KW-1185">Reference proteome</keyword>
<dbReference type="RefSeq" id="XP_005791189.1">
    <property type="nucleotide sequence ID" value="XM_005791132.1"/>
</dbReference>
<sequence length="159" mass="17335">MIEQAAIEGREICIGFQDLSTCFMSIVKEIQFQLEAALGVEPEISAVIKALHTNVTGQFETEHGLSDAFPLDRGTGQGDPNGGSRAKMPIAMGQWAVSKYARGFAVTKGENGRVPQLYYADDGSFITESTADLQAIFDLNWYLMKMSGMAVKKARQCDS</sequence>